<proteinExistence type="predicted"/>
<dbReference type="Proteomes" id="UP001567538">
    <property type="component" value="Unassembled WGS sequence"/>
</dbReference>
<evidence type="ECO:0000313" key="2">
    <source>
        <dbReference type="Proteomes" id="UP001567538"/>
    </source>
</evidence>
<dbReference type="EMBL" id="JBEAFC010000006">
    <property type="protein sequence ID" value="KAL1554621.1"/>
    <property type="molecule type" value="Genomic_DNA"/>
</dbReference>
<organism evidence="1 2">
    <name type="scientific">Salvia divinorum</name>
    <name type="common">Maria pastora</name>
    <name type="synonym">Diviner's sage</name>
    <dbReference type="NCBI Taxonomy" id="28513"/>
    <lineage>
        <taxon>Eukaryota</taxon>
        <taxon>Viridiplantae</taxon>
        <taxon>Streptophyta</taxon>
        <taxon>Embryophyta</taxon>
        <taxon>Tracheophyta</taxon>
        <taxon>Spermatophyta</taxon>
        <taxon>Magnoliopsida</taxon>
        <taxon>eudicotyledons</taxon>
        <taxon>Gunneridae</taxon>
        <taxon>Pentapetalae</taxon>
        <taxon>asterids</taxon>
        <taxon>lamiids</taxon>
        <taxon>Lamiales</taxon>
        <taxon>Lamiaceae</taxon>
        <taxon>Nepetoideae</taxon>
        <taxon>Mentheae</taxon>
        <taxon>Salviinae</taxon>
        <taxon>Salvia</taxon>
        <taxon>Salvia subgen. Calosphace</taxon>
    </lineage>
</organism>
<evidence type="ECO:0000313" key="1">
    <source>
        <dbReference type="EMBL" id="KAL1554621.1"/>
    </source>
</evidence>
<dbReference type="AlphaFoldDB" id="A0ABD1HHV4"/>
<accession>A0ABD1HHV4</accession>
<sequence length="101" mass="11756">MMKLEDSKKLEMVEIRPLQQQSPEHHGIIDYAATKRDDVRRALQSAQVSPNTNIIHIRWRELKRSRHSNLTLQSEHNQLADEQEIQVLPKLDTMLLLGHTG</sequence>
<protein>
    <submittedName>
        <fullName evidence="1">Uncharacterized protein</fullName>
    </submittedName>
</protein>
<comment type="caution">
    <text evidence="1">The sequence shown here is derived from an EMBL/GenBank/DDBJ whole genome shotgun (WGS) entry which is preliminary data.</text>
</comment>
<gene>
    <name evidence="1" type="ORF">AAHA92_15165</name>
</gene>
<name>A0ABD1HHV4_SALDI</name>
<keyword evidence="2" id="KW-1185">Reference proteome</keyword>
<reference evidence="1 2" key="1">
    <citation type="submission" date="2024-06" db="EMBL/GenBank/DDBJ databases">
        <title>A chromosome level genome sequence of Diviner's sage (Salvia divinorum).</title>
        <authorList>
            <person name="Ford S.A."/>
            <person name="Ro D.-K."/>
            <person name="Ness R.W."/>
            <person name="Phillips M.A."/>
        </authorList>
    </citation>
    <scope>NUCLEOTIDE SEQUENCE [LARGE SCALE GENOMIC DNA]</scope>
    <source>
        <strain evidence="1">SAF-2024a</strain>
        <tissue evidence="1">Leaf</tissue>
    </source>
</reference>